<organism evidence="2 3">
    <name type="scientific">Sporothrix schenckii 1099-18</name>
    <dbReference type="NCBI Taxonomy" id="1397361"/>
    <lineage>
        <taxon>Eukaryota</taxon>
        <taxon>Fungi</taxon>
        <taxon>Dikarya</taxon>
        <taxon>Ascomycota</taxon>
        <taxon>Pezizomycotina</taxon>
        <taxon>Sordariomycetes</taxon>
        <taxon>Sordariomycetidae</taxon>
        <taxon>Ophiostomatales</taxon>
        <taxon>Ophiostomataceae</taxon>
        <taxon>Sporothrix</taxon>
    </lineage>
</organism>
<evidence type="ECO:0000256" key="1">
    <source>
        <dbReference type="SAM" id="MobiDB-lite"/>
    </source>
</evidence>
<gene>
    <name evidence="2" type="ORF">SPSK_00626</name>
</gene>
<feature type="compositionally biased region" description="Basic and acidic residues" evidence="1">
    <location>
        <begin position="76"/>
        <end position="91"/>
    </location>
</feature>
<protein>
    <submittedName>
        <fullName evidence="2">Uncharacterized protein</fullName>
    </submittedName>
</protein>
<dbReference type="GeneID" id="27662867"/>
<reference evidence="2 3" key="2">
    <citation type="journal article" date="2015" name="Eukaryot. Cell">
        <title>Asexual propagation of a virulent clone complex in a human and feline outbreak of sporotrichosis.</title>
        <authorList>
            <person name="Teixeira Mde M."/>
            <person name="Rodrigues A.M."/>
            <person name="Tsui C.K."/>
            <person name="de Almeida L.G."/>
            <person name="Van Diepeningen A.D."/>
            <person name="van den Ende B.G."/>
            <person name="Fernandes G.F."/>
            <person name="Kano R."/>
            <person name="Hamelin R.C."/>
            <person name="Lopes-Bezerra L.M."/>
            <person name="Vasconcelos A.T."/>
            <person name="de Hoog S."/>
            <person name="de Camargo Z.P."/>
            <person name="Felipe M.S."/>
        </authorList>
    </citation>
    <scope>NUCLEOTIDE SEQUENCE [LARGE SCALE GENOMIC DNA]</scope>
    <source>
        <strain evidence="2 3">1099-18</strain>
    </source>
</reference>
<proteinExistence type="predicted"/>
<dbReference type="RefSeq" id="XP_016582606.1">
    <property type="nucleotide sequence ID" value="XM_016727590.1"/>
</dbReference>
<feature type="region of interest" description="Disordered" evidence="1">
    <location>
        <begin position="1"/>
        <end position="42"/>
    </location>
</feature>
<comment type="caution">
    <text evidence="2">The sequence shown here is derived from an EMBL/GenBank/DDBJ whole genome shotgun (WGS) entry which is preliminary data.</text>
</comment>
<dbReference type="VEuPathDB" id="FungiDB:SPSK_00626"/>
<reference evidence="2 3" key="1">
    <citation type="journal article" date="2014" name="BMC Genomics">
        <title>Comparative genomics of the major fungal agents of human and animal Sporotrichosis: Sporothrix schenckii and Sporothrix brasiliensis.</title>
        <authorList>
            <person name="Teixeira M.M."/>
            <person name="de Almeida L.G."/>
            <person name="Kubitschek-Barreira P."/>
            <person name="Alves F.L."/>
            <person name="Kioshima E.S."/>
            <person name="Abadio A.K."/>
            <person name="Fernandes L."/>
            <person name="Derengowski L.S."/>
            <person name="Ferreira K.S."/>
            <person name="Souza R.C."/>
            <person name="Ruiz J.C."/>
            <person name="de Andrade N.C."/>
            <person name="Paes H.C."/>
            <person name="Nicola A.M."/>
            <person name="Albuquerque P."/>
            <person name="Gerber A.L."/>
            <person name="Martins V.P."/>
            <person name="Peconick L.D."/>
            <person name="Neto A.V."/>
            <person name="Chaucanez C.B."/>
            <person name="Silva P.A."/>
            <person name="Cunha O.L."/>
            <person name="de Oliveira F.F."/>
            <person name="dos Santos T.C."/>
            <person name="Barros A.L."/>
            <person name="Soares M.A."/>
            <person name="de Oliveira L.M."/>
            <person name="Marini M.M."/>
            <person name="Villalobos-Duno H."/>
            <person name="Cunha M.M."/>
            <person name="de Hoog S."/>
            <person name="da Silveira J.F."/>
            <person name="Henrissat B."/>
            <person name="Nino-Vega G.A."/>
            <person name="Cisalpino P.S."/>
            <person name="Mora-Montes H.M."/>
            <person name="Almeida S.R."/>
            <person name="Stajich J.E."/>
            <person name="Lopes-Bezerra L.M."/>
            <person name="Vasconcelos A.T."/>
            <person name="Felipe M.S."/>
        </authorList>
    </citation>
    <scope>NUCLEOTIDE SEQUENCE [LARGE SCALE GENOMIC DNA]</scope>
    <source>
        <strain evidence="2 3">1099-18</strain>
    </source>
</reference>
<sequence>MDATTAANQKEVLKRQKAFASPSPMASTTSIEAVDGETGDSPITYHPGVAGNKMFQNDRMQLGETFTDITMRCWHRGDAEDKKNKERKAKEQTPTSS</sequence>
<evidence type="ECO:0000313" key="2">
    <source>
        <dbReference type="EMBL" id="KJR79930.1"/>
    </source>
</evidence>
<accession>A0A0F2LTV5</accession>
<dbReference type="AlphaFoldDB" id="A0A0F2LTV5"/>
<name>A0A0F2LTV5_SPOSC</name>
<evidence type="ECO:0000313" key="3">
    <source>
        <dbReference type="Proteomes" id="UP000033710"/>
    </source>
</evidence>
<feature type="region of interest" description="Disordered" evidence="1">
    <location>
        <begin position="76"/>
        <end position="97"/>
    </location>
</feature>
<dbReference type="KEGG" id="ssck:SPSK_00626"/>
<dbReference type="EMBL" id="AXCR01000012">
    <property type="protein sequence ID" value="KJR79930.1"/>
    <property type="molecule type" value="Genomic_DNA"/>
</dbReference>
<dbReference type="Proteomes" id="UP000033710">
    <property type="component" value="Unassembled WGS sequence"/>
</dbReference>